<feature type="transmembrane region" description="Helical" evidence="7">
    <location>
        <begin position="43"/>
        <end position="61"/>
    </location>
</feature>
<evidence type="ECO:0000256" key="3">
    <source>
        <dbReference type="ARBA" id="ARBA00022692"/>
    </source>
</evidence>
<comment type="subcellular location">
    <subcellularLocation>
        <location evidence="1">Cell inner membrane</location>
        <topology evidence="1">Multi-pass membrane protein</topology>
    </subcellularLocation>
</comment>
<feature type="transmembrane region" description="Helical" evidence="7">
    <location>
        <begin position="315"/>
        <end position="339"/>
    </location>
</feature>
<evidence type="ECO:0000313" key="10">
    <source>
        <dbReference type="Proteomes" id="UP000292452"/>
    </source>
</evidence>
<dbReference type="Gene3D" id="1.20.1250.20">
    <property type="entry name" value="MFS general substrate transporter like domains"/>
    <property type="match status" value="1"/>
</dbReference>
<feature type="transmembrane region" description="Helical" evidence="7">
    <location>
        <begin position="407"/>
        <end position="429"/>
    </location>
</feature>
<proteinExistence type="predicted"/>
<evidence type="ECO:0000256" key="4">
    <source>
        <dbReference type="ARBA" id="ARBA00022989"/>
    </source>
</evidence>
<dbReference type="GO" id="GO:0005886">
    <property type="term" value="C:plasma membrane"/>
    <property type="evidence" value="ECO:0007669"/>
    <property type="project" value="UniProtKB-SubCell"/>
</dbReference>
<evidence type="ECO:0000313" key="9">
    <source>
        <dbReference type="EMBL" id="TBO60288.1"/>
    </source>
</evidence>
<feature type="transmembrane region" description="Helical" evidence="7">
    <location>
        <begin position="346"/>
        <end position="366"/>
    </location>
</feature>
<feature type="compositionally biased region" description="Pro residues" evidence="6">
    <location>
        <begin position="25"/>
        <end position="36"/>
    </location>
</feature>
<dbReference type="GO" id="GO:0022857">
    <property type="term" value="F:transmembrane transporter activity"/>
    <property type="evidence" value="ECO:0007669"/>
    <property type="project" value="InterPro"/>
</dbReference>
<dbReference type="InterPro" id="IPR011701">
    <property type="entry name" value="MFS"/>
</dbReference>
<keyword evidence="3 7" id="KW-0812">Transmembrane</keyword>
<dbReference type="Gene3D" id="1.20.1720.10">
    <property type="entry name" value="Multidrug resistance protein D"/>
    <property type="match status" value="1"/>
</dbReference>
<dbReference type="Pfam" id="PF07690">
    <property type="entry name" value="MFS_1"/>
    <property type="match status" value="1"/>
</dbReference>
<dbReference type="InterPro" id="IPR036259">
    <property type="entry name" value="MFS_trans_sf"/>
</dbReference>
<evidence type="ECO:0000256" key="1">
    <source>
        <dbReference type="ARBA" id="ARBA00004429"/>
    </source>
</evidence>
<evidence type="ECO:0000259" key="8">
    <source>
        <dbReference type="PROSITE" id="PS50850"/>
    </source>
</evidence>
<keyword evidence="2" id="KW-0813">Transport</keyword>
<protein>
    <submittedName>
        <fullName evidence="9">MFS transporter</fullName>
    </submittedName>
</protein>
<evidence type="ECO:0000256" key="2">
    <source>
        <dbReference type="ARBA" id="ARBA00022448"/>
    </source>
</evidence>
<dbReference type="RefSeq" id="WP_131122614.1">
    <property type="nucleotide sequence ID" value="NZ_SIXH01000045.1"/>
</dbReference>
<dbReference type="PROSITE" id="PS50850">
    <property type="entry name" value="MFS"/>
    <property type="match status" value="1"/>
</dbReference>
<feature type="transmembrane region" description="Helical" evidence="7">
    <location>
        <begin position="165"/>
        <end position="185"/>
    </location>
</feature>
<reference evidence="9 10" key="1">
    <citation type="submission" date="2019-02" db="EMBL/GenBank/DDBJ databases">
        <title>Draft Genome Sequence of Streptomyces sp. AM-2504, identified by 16S rRNA comparative analysis as a Streptomyces Kasugaensis strain.</title>
        <authorList>
            <person name="Napolioni V."/>
            <person name="Giuliodori A.M."/>
            <person name="Spurio R."/>
            <person name="Fabbretti A."/>
        </authorList>
    </citation>
    <scope>NUCLEOTIDE SEQUENCE [LARGE SCALE GENOMIC DNA]</scope>
    <source>
        <strain evidence="9 10">AM-2504</strain>
    </source>
</reference>
<dbReference type="PANTHER" id="PTHR23501">
    <property type="entry name" value="MAJOR FACILITATOR SUPERFAMILY"/>
    <property type="match status" value="1"/>
</dbReference>
<feature type="compositionally biased region" description="Low complexity" evidence="6">
    <location>
        <begin position="9"/>
        <end position="24"/>
    </location>
</feature>
<comment type="caution">
    <text evidence="9">The sequence shown here is derived from an EMBL/GenBank/DDBJ whole genome shotgun (WGS) entry which is preliminary data.</text>
</comment>
<keyword evidence="4 7" id="KW-1133">Transmembrane helix</keyword>
<organism evidence="9 10">
    <name type="scientific">Streptomyces kasugaensis</name>
    <dbReference type="NCBI Taxonomy" id="1946"/>
    <lineage>
        <taxon>Bacteria</taxon>
        <taxon>Bacillati</taxon>
        <taxon>Actinomycetota</taxon>
        <taxon>Actinomycetes</taxon>
        <taxon>Kitasatosporales</taxon>
        <taxon>Streptomycetaceae</taxon>
        <taxon>Streptomyces</taxon>
    </lineage>
</organism>
<accession>A0A4Q9HY80</accession>
<evidence type="ECO:0000256" key="6">
    <source>
        <dbReference type="SAM" id="MobiDB-lite"/>
    </source>
</evidence>
<keyword evidence="10" id="KW-1185">Reference proteome</keyword>
<evidence type="ECO:0000256" key="7">
    <source>
        <dbReference type="SAM" id="Phobius"/>
    </source>
</evidence>
<name>A0A4Q9HY80_STRKA</name>
<dbReference type="Proteomes" id="UP000292452">
    <property type="component" value="Unassembled WGS sequence"/>
</dbReference>
<gene>
    <name evidence="9" type="ORF">EYS09_07490</name>
</gene>
<dbReference type="AlphaFoldDB" id="A0A4Q9HY80"/>
<feature type="domain" description="Major facilitator superfamily (MFS) profile" evidence="8">
    <location>
        <begin position="46"/>
        <end position="430"/>
    </location>
</feature>
<feature type="transmembrane region" description="Helical" evidence="7">
    <location>
        <begin position="224"/>
        <end position="241"/>
    </location>
</feature>
<feature type="transmembrane region" description="Helical" evidence="7">
    <location>
        <begin position="276"/>
        <end position="303"/>
    </location>
</feature>
<dbReference type="InterPro" id="IPR020846">
    <property type="entry name" value="MFS_dom"/>
</dbReference>
<dbReference type="EMBL" id="SIXH01000045">
    <property type="protein sequence ID" value="TBO60288.1"/>
    <property type="molecule type" value="Genomic_DNA"/>
</dbReference>
<feature type="region of interest" description="Disordered" evidence="6">
    <location>
        <begin position="1"/>
        <end position="40"/>
    </location>
</feature>
<feature type="transmembrane region" description="Helical" evidence="7">
    <location>
        <begin position="81"/>
        <end position="104"/>
    </location>
</feature>
<dbReference type="SUPFAM" id="SSF103473">
    <property type="entry name" value="MFS general substrate transporter"/>
    <property type="match status" value="1"/>
</dbReference>
<dbReference type="PANTHER" id="PTHR23501:SF191">
    <property type="entry name" value="VACUOLAR BASIC AMINO ACID TRANSPORTER 4"/>
    <property type="match status" value="1"/>
</dbReference>
<feature type="transmembrane region" description="Helical" evidence="7">
    <location>
        <begin position="111"/>
        <end position="131"/>
    </location>
</feature>
<keyword evidence="5 7" id="KW-0472">Membrane</keyword>
<feature type="transmembrane region" description="Helical" evidence="7">
    <location>
        <begin position="372"/>
        <end position="395"/>
    </location>
</feature>
<evidence type="ECO:0000256" key="5">
    <source>
        <dbReference type="ARBA" id="ARBA00023136"/>
    </source>
</evidence>
<feature type="transmembrane region" description="Helical" evidence="7">
    <location>
        <begin position="191"/>
        <end position="212"/>
    </location>
</feature>
<sequence>MTHVASDGASTTPNSPNSSDSARSSPPPGTTSPAPPRARRHPYGVPALLLGLLATPSALSANSVTTTLPDIGADLGVPVSSATWIATTFGLLMAVCTPLMATLLKRRGVRTVVLACAAIVAAGTLLVVVAPSMPLLILGRGAQAIGGSGLVTTAINLAGTPRRMGVVTAGSGILGALGPLAGSLLTEHVSWRAALSLSALALLAVPGVIRTAPALPTQDPRTPFDTVGAVVLMALVSALVFIPRFPLPALVCAAVIAAVLVLRVRTRPDGFVPVAVLRTPVFLSASAVVCALSTSYFSLLYIVPRVLKDSEGWDAGLVGTGTLVALLIGSAASWLLAAYSTRMSRAAVLAVLLTLGVLAPVTAAVAPWAALMLVAAGVSVFVSSSGQATLSVYAAHSVPESQRPTSIGLFTLCYQLGGAFGPALAALLVT</sequence>